<dbReference type="Gene3D" id="3.30.2160.10">
    <property type="entry name" value="Hect, E3 ligase catalytic domain"/>
    <property type="match status" value="1"/>
</dbReference>
<feature type="compositionally biased region" description="Acidic residues" evidence="6">
    <location>
        <begin position="680"/>
        <end position="694"/>
    </location>
</feature>
<evidence type="ECO:0000256" key="2">
    <source>
        <dbReference type="ARBA" id="ARBA00012485"/>
    </source>
</evidence>
<evidence type="ECO:0000259" key="7">
    <source>
        <dbReference type="PROSITE" id="PS50237"/>
    </source>
</evidence>
<dbReference type="SUPFAM" id="SSF56204">
    <property type="entry name" value="Hect, E3 ligase catalytic domain"/>
    <property type="match status" value="1"/>
</dbReference>
<evidence type="ECO:0000256" key="5">
    <source>
        <dbReference type="PROSITE-ProRule" id="PRU00104"/>
    </source>
</evidence>
<keyword evidence="9" id="KW-1185">Reference proteome</keyword>
<evidence type="ECO:0000256" key="1">
    <source>
        <dbReference type="ARBA" id="ARBA00000885"/>
    </source>
</evidence>
<accession>A0A2N3NGE4</accession>
<feature type="region of interest" description="Disordered" evidence="6">
    <location>
        <begin position="1"/>
        <end position="40"/>
    </location>
</feature>
<dbReference type="InterPro" id="IPR000569">
    <property type="entry name" value="HECT_dom"/>
</dbReference>
<sequence>MNFQSFTGSSRRPRNVNLSGQPSNPNPFASSSWNRPGDPHRTVFKAQAERQQRQREREKLQAAKTLQRVYRGSVARAQSRELHRARFDEIYEFESMTGVSGDIAGRVQRAFPHLVQSFKASNQDDVRRLYRLCTDLMVVGVATLSSLSSSHTARFFGHLLSVLEMLVQADPRSDISAQLDILASMIPAFPAATLSANQPTTFFALMARLSSDSKLSPTEASSVIKASLAPLQALQALKGKSDRRYITRGFACTNLAQGSANEADLQTNVYRAFIFSFLTSPNLTLFESDCGQFLASLDIEYLASTISVQSRTPPKDISSGDGLLWLLAHFIQLSYGASGYHTETLLTPVYLLLSSQGKDISQRMAVSGHEDALEAAAEENRAHAGPLPEYIRTQLQSLVSTDSIKKLLDQLSEYASLSLAGNVKHTDTGDCRQREASGTTRTVNILSGYLLTLLQYFPDQSDNIRMRFYLSDLRSPRGIVPAVKWLWDAAANTSIYQRGRTDSQAPVRMLKSYVSQQSAQSPAFEGDAEWRAILLFLDLYIFVLRLADDDDFVGGIKPLAHHTSRIQTCCLTLEDIKGLTVFLKNFSFALYHDISSISPSSNLPRGSNNAETESSRASAAASNALDLDGVKNIITSAMQLLYDRDSRLRFLPTGHWLMTSRFNMGGFVADVVQELQRQQEEDEESDNEEDDYNDEPMQRFASPNHARQHMRLHQLREFEKKQRERYLATIGPKLEILKHMPFAIPFETRAVAFKQFIHLDKMKRRGGFVDADQWRLSLRTSERGLDRLGKHSADIRRDNVLEDAFNQFYPLSEGLKEPIYITFYDRFGEVEAGIDGGGVTKEFLMCAINDAFAEDSSWFTRNAEGLYYPNPSAMDWFREKRARATSTTEREELENESRRVIQQYEFLGRLVGKCIYEGILIDIAFAGFFLMKWRAGTDLNRYRGTVNDLRDLDEELYKGLMALKNEPGDVSAWDMYFTIDDEASFGPHRDKFTLNRNLVKDGDRLKVTNENRLLFISSVAKHRLTVQPALQTNAFIRGLRSIIDPSWLSMFNRTELQRLVGGDSKAIDVADLRRNTVYGGLYVIGDDGVEHETVRLFWKVMESFSDEQRRDVLKFVTSTPRAPLLGFTQLSPLFSIRDGGSAEDRLPSASTCINLLKLPLYRSEEVLREKLLLAISSGAGFDLS</sequence>
<dbReference type="InterPro" id="IPR035983">
    <property type="entry name" value="Hect_E3_ubiquitin_ligase"/>
</dbReference>
<evidence type="ECO:0000313" key="8">
    <source>
        <dbReference type="EMBL" id="PKS11529.1"/>
    </source>
</evidence>
<dbReference type="Gene3D" id="3.90.1750.10">
    <property type="entry name" value="Hect, E3 ligase catalytic domains"/>
    <property type="match status" value="1"/>
</dbReference>
<dbReference type="Gene3D" id="3.30.2410.10">
    <property type="entry name" value="Hect, E3 ligase catalytic domain"/>
    <property type="match status" value="1"/>
</dbReference>
<feature type="domain" description="HECT" evidence="7">
    <location>
        <begin position="811"/>
        <end position="1184"/>
    </location>
</feature>
<dbReference type="InterPro" id="IPR044611">
    <property type="entry name" value="E3A/B/C-like"/>
</dbReference>
<dbReference type="EC" id="2.3.2.26" evidence="2"/>
<comment type="catalytic activity">
    <reaction evidence="1">
        <text>S-ubiquitinyl-[E2 ubiquitin-conjugating enzyme]-L-cysteine + [acceptor protein]-L-lysine = [E2 ubiquitin-conjugating enzyme]-L-cysteine + N(6)-ubiquitinyl-[acceptor protein]-L-lysine.</text>
        <dbReference type="EC" id="2.3.2.26"/>
    </reaction>
</comment>
<feature type="active site" description="Glycyl thioester intermediate" evidence="5">
    <location>
        <position position="1152"/>
    </location>
</feature>
<keyword evidence="4 5" id="KW-0833">Ubl conjugation pathway</keyword>
<proteinExistence type="predicted"/>
<protein>
    <recommendedName>
        <fullName evidence="2">HECT-type E3 ubiquitin transferase</fullName>
        <ecNumber evidence="2">2.3.2.26</ecNumber>
    </recommendedName>
</protein>
<dbReference type="AlphaFoldDB" id="A0A2N3NGE4"/>
<evidence type="ECO:0000256" key="6">
    <source>
        <dbReference type="SAM" id="MobiDB-lite"/>
    </source>
</evidence>
<dbReference type="PROSITE" id="PS50237">
    <property type="entry name" value="HECT"/>
    <property type="match status" value="1"/>
</dbReference>
<dbReference type="PROSITE" id="PS50096">
    <property type="entry name" value="IQ"/>
    <property type="match status" value="1"/>
</dbReference>
<dbReference type="GO" id="GO:0000209">
    <property type="term" value="P:protein polyubiquitination"/>
    <property type="evidence" value="ECO:0007669"/>
    <property type="project" value="InterPro"/>
</dbReference>
<gene>
    <name evidence="8" type="ORF">jhhlp_003294</name>
</gene>
<dbReference type="Proteomes" id="UP000233524">
    <property type="component" value="Unassembled WGS sequence"/>
</dbReference>
<dbReference type="PANTHER" id="PTHR45700:SF2">
    <property type="entry name" value="UBIQUITIN-PROTEIN LIGASE E3C"/>
    <property type="match status" value="1"/>
</dbReference>
<dbReference type="EMBL" id="NLAX01000008">
    <property type="protein sequence ID" value="PKS11529.1"/>
    <property type="molecule type" value="Genomic_DNA"/>
</dbReference>
<feature type="compositionally biased region" description="Polar residues" evidence="6">
    <location>
        <begin position="1"/>
        <end position="34"/>
    </location>
</feature>
<reference evidence="8 9" key="1">
    <citation type="journal article" date="2017" name="G3 (Bethesda)">
        <title>First Draft Genome Sequence of the Pathogenic Fungus Lomentospora prolificans (Formerly Scedosporium prolificans).</title>
        <authorList>
            <person name="Luo R."/>
            <person name="Zimin A."/>
            <person name="Workman R."/>
            <person name="Fan Y."/>
            <person name="Pertea G."/>
            <person name="Grossman N."/>
            <person name="Wear M.P."/>
            <person name="Jia B."/>
            <person name="Miller H."/>
            <person name="Casadevall A."/>
            <person name="Timp W."/>
            <person name="Zhang S.X."/>
            <person name="Salzberg S.L."/>
        </authorList>
    </citation>
    <scope>NUCLEOTIDE SEQUENCE [LARGE SCALE GENOMIC DNA]</scope>
    <source>
        <strain evidence="8 9">JHH-5317</strain>
    </source>
</reference>
<keyword evidence="3" id="KW-0808">Transferase</keyword>
<evidence type="ECO:0000313" key="9">
    <source>
        <dbReference type="Proteomes" id="UP000233524"/>
    </source>
</evidence>
<organism evidence="8 9">
    <name type="scientific">Lomentospora prolificans</name>
    <dbReference type="NCBI Taxonomy" id="41688"/>
    <lineage>
        <taxon>Eukaryota</taxon>
        <taxon>Fungi</taxon>
        <taxon>Dikarya</taxon>
        <taxon>Ascomycota</taxon>
        <taxon>Pezizomycotina</taxon>
        <taxon>Sordariomycetes</taxon>
        <taxon>Hypocreomycetidae</taxon>
        <taxon>Microascales</taxon>
        <taxon>Microascaceae</taxon>
        <taxon>Lomentospora</taxon>
    </lineage>
</organism>
<dbReference type="VEuPathDB" id="FungiDB:jhhlp_003294"/>
<feature type="region of interest" description="Disordered" evidence="6">
    <location>
        <begin position="676"/>
        <end position="705"/>
    </location>
</feature>
<dbReference type="SMART" id="SM00119">
    <property type="entry name" value="HECTc"/>
    <property type="match status" value="1"/>
</dbReference>
<dbReference type="OrthoDB" id="8068875at2759"/>
<dbReference type="Pfam" id="PF00632">
    <property type="entry name" value="HECT"/>
    <property type="match status" value="1"/>
</dbReference>
<dbReference type="PANTHER" id="PTHR45700">
    <property type="entry name" value="UBIQUITIN-PROTEIN LIGASE E3C"/>
    <property type="match status" value="1"/>
</dbReference>
<dbReference type="InParanoid" id="A0A2N3NGE4"/>
<name>A0A2N3NGE4_9PEZI</name>
<comment type="caution">
    <text evidence="8">The sequence shown here is derived from an EMBL/GenBank/DDBJ whole genome shotgun (WGS) entry which is preliminary data.</text>
</comment>
<dbReference type="GO" id="GO:0006511">
    <property type="term" value="P:ubiquitin-dependent protein catabolic process"/>
    <property type="evidence" value="ECO:0007669"/>
    <property type="project" value="TreeGrafter"/>
</dbReference>
<evidence type="ECO:0000256" key="3">
    <source>
        <dbReference type="ARBA" id="ARBA00022679"/>
    </source>
</evidence>
<dbReference type="FunFam" id="3.30.2410.10:FF:000011">
    <property type="entry name" value="Putative Ubiquitin-protein ligase E3C"/>
    <property type="match status" value="1"/>
</dbReference>
<dbReference type="FunCoup" id="A0A2N3NGE4">
    <property type="interactions" value="383"/>
</dbReference>
<evidence type="ECO:0000256" key="4">
    <source>
        <dbReference type="ARBA" id="ARBA00022786"/>
    </source>
</evidence>
<dbReference type="GO" id="GO:0061630">
    <property type="term" value="F:ubiquitin protein ligase activity"/>
    <property type="evidence" value="ECO:0007669"/>
    <property type="project" value="UniProtKB-EC"/>
</dbReference>
<dbReference type="STRING" id="41688.A0A2N3NGE4"/>
<dbReference type="CDD" id="cd00078">
    <property type="entry name" value="HECTc"/>
    <property type="match status" value="1"/>
</dbReference>